<dbReference type="CDD" id="cd12797">
    <property type="entry name" value="M23_peptidase"/>
    <property type="match status" value="1"/>
</dbReference>
<accession>A0A7X9S1E1</accession>
<proteinExistence type="predicted"/>
<dbReference type="InterPro" id="IPR016047">
    <property type="entry name" value="M23ase_b-sheet_dom"/>
</dbReference>
<dbReference type="Proteomes" id="UP000576082">
    <property type="component" value="Unassembled WGS sequence"/>
</dbReference>
<reference evidence="3 4" key="1">
    <citation type="submission" date="2020-04" db="EMBL/GenBank/DDBJ databases">
        <title>Flammeovirga sp. SR4, a novel species isolated from seawater.</title>
        <authorList>
            <person name="Wang X."/>
        </authorList>
    </citation>
    <scope>NUCLEOTIDE SEQUENCE [LARGE SCALE GENOMIC DNA]</scope>
    <source>
        <strain evidence="3 4">ATCC 23126</strain>
    </source>
</reference>
<evidence type="ECO:0000313" key="3">
    <source>
        <dbReference type="EMBL" id="NME72574.1"/>
    </source>
</evidence>
<dbReference type="RefSeq" id="WP_169660761.1">
    <property type="nucleotide sequence ID" value="NZ_JABANE010000177.1"/>
</dbReference>
<dbReference type="GO" id="GO:0004222">
    <property type="term" value="F:metalloendopeptidase activity"/>
    <property type="evidence" value="ECO:0007669"/>
    <property type="project" value="TreeGrafter"/>
</dbReference>
<dbReference type="InterPro" id="IPR050570">
    <property type="entry name" value="Cell_wall_metabolism_enzyme"/>
</dbReference>
<gene>
    <name evidence="3" type="ORF">HHU12_31730</name>
</gene>
<sequence>MKYIESEYKVAKTTDYIGGFVYENDALQFMHTAEGRVLAKGSGITSHLEEEEFVEEYHYKDHLGNLRAAVRLNSVYHEDFEDEQSFFKKADKNRIMLNAETGQYAQRLGGSKEEKDRGGANIALELKAGDTFTASVSGIYYIDDNDIQETTTSTTMVNSATPTTGEVASSTTQQTALPVPTIIYGSSERVDAKAFLQVRFYDENDQIITKERSFISKADQRQQLQLPLTAPENTAYMKIGIFNQSEEVNAYFDNLKVTFNDYIVQENHYYPFGMNMAGIEKEGTPDHKFQYNGKEKQEEIGFIDYGARHYDASLGRWFVVDPLAEKMRRHSVYNYAFNNPVRFIDPDGMAPMLGDPVKKPQIRSTSKGKSGGLFGENNRTDEDGNLKDHNGVDILAPKGTKIKSIKGGSVWSAGESDTFGFYVLIRSENTSEHKGKYEWTLYAHLEDKGRASGKIKEGDEIGIQGNSGNAKHMSESEEHVHIEYSVGDTYKKSKSNRKDPLELFDTKFDKNGNVMSNKNQKENEMINNLFEPFSWENWEIYLAE</sequence>
<evidence type="ECO:0000256" key="1">
    <source>
        <dbReference type="SAM" id="MobiDB-lite"/>
    </source>
</evidence>
<evidence type="ECO:0000259" key="2">
    <source>
        <dbReference type="Pfam" id="PF01551"/>
    </source>
</evidence>
<comment type="caution">
    <text evidence="3">The sequence shown here is derived from an EMBL/GenBank/DDBJ whole genome shotgun (WGS) entry which is preliminary data.</text>
</comment>
<protein>
    <submittedName>
        <fullName evidence="3">Peptidoglycan DD-metalloendopeptidase family protein</fullName>
    </submittedName>
</protein>
<keyword evidence="4" id="KW-1185">Reference proteome</keyword>
<dbReference type="PANTHER" id="PTHR21666:SF270">
    <property type="entry name" value="MUREIN HYDROLASE ACTIVATOR ENVC"/>
    <property type="match status" value="1"/>
</dbReference>
<feature type="domain" description="M23ase beta-sheet core" evidence="2">
    <location>
        <begin position="388"/>
        <end position="487"/>
    </location>
</feature>
<dbReference type="InterPro" id="IPR022385">
    <property type="entry name" value="Rhs_assc_core"/>
</dbReference>
<dbReference type="NCBIfam" id="TIGR03696">
    <property type="entry name" value="Rhs_assc_core"/>
    <property type="match status" value="1"/>
</dbReference>
<name>A0A7X9S1E1_9BACT</name>
<dbReference type="AlphaFoldDB" id="A0A7X9S1E1"/>
<evidence type="ECO:0000313" key="4">
    <source>
        <dbReference type="Proteomes" id="UP000576082"/>
    </source>
</evidence>
<organism evidence="3 4">
    <name type="scientific">Flammeovirga aprica JL-4</name>
    <dbReference type="NCBI Taxonomy" id="694437"/>
    <lineage>
        <taxon>Bacteria</taxon>
        <taxon>Pseudomonadati</taxon>
        <taxon>Bacteroidota</taxon>
        <taxon>Cytophagia</taxon>
        <taxon>Cytophagales</taxon>
        <taxon>Flammeovirgaceae</taxon>
        <taxon>Flammeovirga</taxon>
    </lineage>
</organism>
<dbReference type="Gene3D" id="2.70.70.10">
    <property type="entry name" value="Glucose Permease (Domain IIA)"/>
    <property type="match status" value="1"/>
</dbReference>
<feature type="region of interest" description="Disordered" evidence="1">
    <location>
        <begin position="357"/>
        <end position="392"/>
    </location>
</feature>
<dbReference type="PANTHER" id="PTHR21666">
    <property type="entry name" value="PEPTIDASE-RELATED"/>
    <property type="match status" value="1"/>
</dbReference>
<feature type="compositionally biased region" description="Basic and acidic residues" evidence="1">
    <location>
        <begin position="378"/>
        <end position="391"/>
    </location>
</feature>
<dbReference type="InterPro" id="IPR011055">
    <property type="entry name" value="Dup_hybrid_motif"/>
</dbReference>
<dbReference type="Gene3D" id="2.180.10.10">
    <property type="entry name" value="RHS repeat-associated core"/>
    <property type="match status" value="1"/>
</dbReference>
<dbReference type="EMBL" id="JABANE010000177">
    <property type="protein sequence ID" value="NME72574.1"/>
    <property type="molecule type" value="Genomic_DNA"/>
</dbReference>
<dbReference type="Pfam" id="PF01551">
    <property type="entry name" value="Peptidase_M23"/>
    <property type="match status" value="1"/>
</dbReference>
<dbReference type="SUPFAM" id="SSF51261">
    <property type="entry name" value="Duplicated hybrid motif"/>
    <property type="match status" value="1"/>
</dbReference>